<protein>
    <submittedName>
        <fullName evidence="8">Glycoside hydrolase family 65 protein</fullName>
    </submittedName>
</protein>
<dbReference type="InterPro" id="IPR011013">
    <property type="entry name" value="Gal_mutarotase_sf_dom"/>
</dbReference>
<dbReference type="InterPro" id="IPR008928">
    <property type="entry name" value="6-hairpin_glycosidase_sf"/>
</dbReference>
<dbReference type="Proteomes" id="UP000501747">
    <property type="component" value="Chromosome"/>
</dbReference>
<evidence type="ECO:0000256" key="4">
    <source>
        <dbReference type="PIRSR" id="PIRSR036289-50"/>
    </source>
</evidence>
<dbReference type="PANTHER" id="PTHR11051:SF8">
    <property type="entry name" value="PROTEIN-GLUCOSYLGALACTOSYLHYDROXYLYSINE GLUCOSIDASE"/>
    <property type="match status" value="1"/>
</dbReference>
<feature type="domain" description="Glycoside hydrolase family 65 N-terminal" evidence="7">
    <location>
        <begin position="108"/>
        <end position="349"/>
    </location>
</feature>
<evidence type="ECO:0000259" key="6">
    <source>
        <dbReference type="Pfam" id="PF03632"/>
    </source>
</evidence>
<keyword evidence="3" id="KW-0808">Transferase</keyword>
<dbReference type="KEGG" id="vhy:G7082_10015"/>
<dbReference type="InterPro" id="IPR005196">
    <property type="entry name" value="Glyco_hydro_65_N"/>
</dbReference>
<dbReference type="SUPFAM" id="SSF48208">
    <property type="entry name" value="Six-hairpin glycosidases"/>
    <property type="match status" value="1"/>
</dbReference>
<evidence type="ECO:0000256" key="3">
    <source>
        <dbReference type="ARBA" id="ARBA00022679"/>
    </source>
</evidence>
<dbReference type="GO" id="GO:0004553">
    <property type="term" value="F:hydrolase activity, hydrolyzing O-glycosyl compounds"/>
    <property type="evidence" value="ECO:0007669"/>
    <property type="project" value="TreeGrafter"/>
</dbReference>
<dbReference type="PANTHER" id="PTHR11051">
    <property type="entry name" value="GLYCOSYL HYDROLASE-RELATED"/>
    <property type="match status" value="1"/>
</dbReference>
<sequence>MIMLKIYEQKPSVISNNEENMVLLDQLKIEDELLKVKQIINKKEIKGAVFFNETLNDKELTETLYTLTETLNIPVCLNDETKNMEKEIQKKCEDYPFELTYFDYPKGKQEYSVESLLTVGNGYLGLRGTSPEMSISDSNYPGTYVASVYNTAESLVEGATIENEDFVNLPNGQKMYLVVDGEIITIEDNELSSIKRTMNLKTGELTINTELILKNGAHLSICVNKMASMAHRNYYGLKYSFKINQSVSDIQFISELDGDVYNYNVERYRKLTNHHLTVMDKKADGTKASLLVKTNQSNIEVYQESHLLSQDIDLDKLENQVLDKKVKQLVTLDIKENQWLTVEKIVFVTKNQTEDKALEEFPTYAKLLADSATEWEKLWQEASIKVTGDLMSQKMLNLHTYHMLSSASPNGNKELDASITARGLHGEAYRGHIFWDELYMLPFYIIHFPETAKQLLMYRYDRLEMAKKLAKDEGHLGAMYPWQSGLDGREQSQKLHLNPLSGEWKEDLSCRQRHVSLAIAYNVWSYYQYTKDQAFLNECGVEMLTEITKFWLSLTSYNESENRYSITGVMGPDEFHEAYSDREKGGLDNNAYTNLMVTWLLDIMPTVKKESGQSIALDFEKMEDVRKKLKLEINEEGVIAQFDGYFELKEIDWDYYQNKYGNVYRMDRILHAEGKTPDDYKVAKQADSLMIFYNFPKETVTDLLTTLDYHLPEDYVEKNLLYYLNRTSHGSTLSRVVHSQLAEMVDDRELAWKLYQEALYSDYRDIQGGTTAEGIHTGLWHLRYTLPYLPLQV</sequence>
<dbReference type="Gene3D" id="1.50.10.10">
    <property type="match status" value="1"/>
</dbReference>
<dbReference type="Pfam" id="PF03636">
    <property type="entry name" value="Glyco_hydro_65N"/>
    <property type="match status" value="1"/>
</dbReference>
<dbReference type="InterPro" id="IPR012341">
    <property type="entry name" value="6hp_glycosidase-like_sf"/>
</dbReference>
<accession>A0A6G8AV24</accession>
<keyword evidence="2" id="KW-0328">Glycosyltransferase</keyword>
<proteinExistence type="inferred from homology"/>
<dbReference type="SUPFAM" id="SSF74650">
    <property type="entry name" value="Galactose mutarotase-like"/>
    <property type="match status" value="1"/>
</dbReference>
<evidence type="ECO:0000313" key="8">
    <source>
        <dbReference type="EMBL" id="QIL48819.1"/>
    </source>
</evidence>
<dbReference type="Pfam" id="PF03632">
    <property type="entry name" value="Glyco_hydro_65m"/>
    <property type="match status" value="1"/>
</dbReference>
<evidence type="ECO:0000256" key="2">
    <source>
        <dbReference type="ARBA" id="ARBA00022676"/>
    </source>
</evidence>
<dbReference type="EMBL" id="CP049887">
    <property type="protein sequence ID" value="QIL48819.1"/>
    <property type="molecule type" value="Genomic_DNA"/>
</dbReference>
<dbReference type="InterPro" id="IPR005195">
    <property type="entry name" value="Glyco_hydro_65_M"/>
</dbReference>
<dbReference type="PIRSF" id="PIRSF036289">
    <property type="entry name" value="Glycosyl_hydrolase_malt_phosph"/>
    <property type="match status" value="1"/>
</dbReference>
<comment type="similarity">
    <text evidence="1">Belongs to the glycosyl hydrolase 65 family.</text>
</comment>
<evidence type="ECO:0000256" key="1">
    <source>
        <dbReference type="ARBA" id="ARBA00006768"/>
    </source>
</evidence>
<dbReference type="GO" id="GO:0030246">
    <property type="term" value="F:carbohydrate binding"/>
    <property type="evidence" value="ECO:0007669"/>
    <property type="project" value="InterPro"/>
</dbReference>
<evidence type="ECO:0000259" key="7">
    <source>
        <dbReference type="Pfam" id="PF03636"/>
    </source>
</evidence>
<reference evidence="8 9" key="1">
    <citation type="submission" date="2020-03" db="EMBL/GenBank/DDBJ databases">
        <title>Vagococcus sp. nov., isolated from beetles.</title>
        <authorList>
            <person name="Hyun D.-W."/>
            <person name="Bae J.-W."/>
        </authorList>
    </citation>
    <scope>NUCLEOTIDE SEQUENCE [LARGE SCALE GENOMIC DNA]</scope>
    <source>
        <strain evidence="8 9">HDW17B</strain>
    </source>
</reference>
<feature type="binding site" evidence="5">
    <location>
        <begin position="684"/>
        <end position="685"/>
    </location>
    <ligand>
        <name>substrate</name>
    </ligand>
</feature>
<feature type="domain" description="Glycoside hydrolase family 65 central catalytic" evidence="6">
    <location>
        <begin position="398"/>
        <end position="778"/>
    </location>
</feature>
<dbReference type="InterPro" id="IPR017045">
    <property type="entry name" value="Malt_Pase/Glycosyl_Hdrlase"/>
</dbReference>
<dbReference type="InterPro" id="IPR037018">
    <property type="entry name" value="GH65_N"/>
</dbReference>
<dbReference type="Gene3D" id="2.70.98.40">
    <property type="entry name" value="Glycoside hydrolase, family 65, N-terminal domain"/>
    <property type="match status" value="1"/>
</dbReference>
<dbReference type="RefSeq" id="WP_166034951.1">
    <property type="nucleotide sequence ID" value="NZ_CP049887.1"/>
</dbReference>
<dbReference type="AlphaFoldDB" id="A0A6G8AV24"/>
<evidence type="ECO:0000313" key="9">
    <source>
        <dbReference type="Proteomes" id="UP000501747"/>
    </source>
</evidence>
<dbReference type="GO" id="GO:0005975">
    <property type="term" value="P:carbohydrate metabolic process"/>
    <property type="evidence" value="ECO:0007669"/>
    <property type="project" value="InterPro"/>
</dbReference>
<keyword evidence="9" id="KW-1185">Reference proteome</keyword>
<name>A0A6G8AV24_9ENTE</name>
<organism evidence="8 9">
    <name type="scientific">Vagococcus hydrophili</name>
    <dbReference type="NCBI Taxonomy" id="2714947"/>
    <lineage>
        <taxon>Bacteria</taxon>
        <taxon>Bacillati</taxon>
        <taxon>Bacillota</taxon>
        <taxon>Bacilli</taxon>
        <taxon>Lactobacillales</taxon>
        <taxon>Enterococcaceae</taxon>
        <taxon>Vagococcus</taxon>
    </lineage>
</organism>
<feature type="binding site" evidence="5">
    <location>
        <begin position="435"/>
        <end position="436"/>
    </location>
    <ligand>
        <name>substrate</name>
    </ligand>
</feature>
<gene>
    <name evidence="8" type="ORF">G7082_10015</name>
</gene>
<dbReference type="GO" id="GO:0016757">
    <property type="term" value="F:glycosyltransferase activity"/>
    <property type="evidence" value="ECO:0007669"/>
    <property type="project" value="UniProtKB-KW"/>
</dbReference>
<evidence type="ECO:0000256" key="5">
    <source>
        <dbReference type="PIRSR" id="PIRSR036289-51"/>
    </source>
</evidence>
<keyword evidence="8" id="KW-0378">Hydrolase</keyword>
<feature type="active site" description="Proton donor" evidence="4">
    <location>
        <position position="574"/>
    </location>
</feature>